<dbReference type="OrthoDB" id="232400at2"/>
<keyword evidence="1" id="KW-0732">Signal</keyword>
<proteinExistence type="predicted"/>
<dbReference type="SUPFAM" id="SSF52833">
    <property type="entry name" value="Thioredoxin-like"/>
    <property type="match status" value="1"/>
</dbReference>
<dbReference type="Proteomes" id="UP000320421">
    <property type="component" value="Chromosome"/>
</dbReference>
<feature type="signal peptide" evidence="1">
    <location>
        <begin position="1"/>
        <end position="40"/>
    </location>
</feature>
<dbReference type="Pfam" id="PF13620">
    <property type="entry name" value="CarboxypepD_reg"/>
    <property type="match status" value="1"/>
</dbReference>
<name>A0A517PG44_9PLAN</name>
<dbReference type="RefSeq" id="WP_145179800.1">
    <property type="nucleotide sequence ID" value="NZ_CP036266.1"/>
</dbReference>
<dbReference type="AlphaFoldDB" id="A0A517PG44"/>
<evidence type="ECO:0000313" key="2">
    <source>
        <dbReference type="EMBL" id="QDT18352.1"/>
    </source>
</evidence>
<evidence type="ECO:0000256" key="1">
    <source>
        <dbReference type="SAM" id="SignalP"/>
    </source>
</evidence>
<protein>
    <submittedName>
        <fullName evidence="2">Bacterial Ig-like domain (Group 1)</fullName>
    </submittedName>
</protein>
<gene>
    <name evidence="2" type="ORF">HG66A1_01110</name>
</gene>
<organism evidence="2 3">
    <name type="scientific">Gimesia chilikensis</name>
    <dbReference type="NCBI Taxonomy" id="2605989"/>
    <lineage>
        <taxon>Bacteria</taxon>
        <taxon>Pseudomonadati</taxon>
        <taxon>Planctomycetota</taxon>
        <taxon>Planctomycetia</taxon>
        <taxon>Planctomycetales</taxon>
        <taxon>Planctomycetaceae</taxon>
        <taxon>Gimesia</taxon>
    </lineage>
</organism>
<dbReference type="EMBL" id="CP036266">
    <property type="protein sequence ID" value="QDT18352.1"/>
    <property type="molecule type" value="Genomic_DNA"/>
</dbReference>
<dbReference type="InterPro" id="IPR008969">
    <property type="entry name" value="CarboxyPept-like_regulatory"/>
</dbReference>
<sequence length="1009" mass="112838" precursor="true">MVHSTLLSRCTFNRSQNRALRFLCSLLLLSTLLAPVVLHAAEPAEETELTIKGTVVDAQDKPVANAQVLIDFSVQSFPDNSNIETQTDAQGRFTLKGKPLRLRGQTIQVSAPDQQMAHFRLPWQTIEEDSSLNKLRLQLKPPRRLVLEVVDGDGKPLPGATTALLANYRGWGSQQTDQTGKATYLLPQDLEIETIFAFSDGHGLDYRSYELSREQYGDQQAKRPEVPDHPIRLTLDGTQPLSIKVVDSAGKPLTGVEVAPWYLKKEGQPRDVNLSYFYNLIQAKTDQSGTVNFDWIPHWQQTPITMWPRGKGYAHLRTMYDPEKDKGKLTMRLQKLVPLSGKVSLPDGSPAAGIPISASGEGYMIDSFRGTTTTDDQGHYTIEAAPNMVYLVTAGNEKWATAPQTGFALQPDQPRTSLDFKLRPATRLFGRVTTGKDNQPVEGQTIYSYQYGQAAHNMKDVDLPNPEKSRKSVRPMIVRRTTTDKNGDFELFVGSGKFDLRGPSQNKIEKFDITTETEKEFNFHTVRPEKGILNGTVVAGNPAQLVPDASVSGIYRHGLAGRDMQATTNKAGKFEVERELHKVVIYARNKDKTLTGVVEIGPDDKTVTIPLQPSGSAFGTLIDGASGEPLKGRELQYGVRVYLGKDRFSPFRTAYGGKVTTDDMGRFELKDLVVGQNYNLSLVIRPDKNPANISWRTAGEIKVKDSQPVDLGEVEVKPPSKPYVPPTLDERIASAFGVTGTPLERYQKSERLGGLTSQYPMLLFGDPQSKAIKELMKLRYEDKDVRKELYSFLVMAISDTGEKRAAAQALADKWNLKLDPQQFELLVTDTHGKQLARITQSELAVDGKINQEKLLKFLKANQYPTRDANELLETALKQAKEQNKRVIVQETATWCGPCRLLSLYLDRERKIWERDYIWIKLDHRWTGSSEIMKKIRAGAQGGIPWWAILDADGKILATCNNDEEDGQNIGFPSSTSGREHYQKMLEKTAIRLNSMEINELVEALKKKDD</sequence>
<evidence type="ECO:0000313" key="3">
    <source>
        <dbReference type="Proteomes" id="UP000320421"/>
    </source>
</evidence>
<dbReference type="Gene3D" id="2.60.40.1120">
    <property type="entry name" value="Carboxypeptidase-like, regulatory domain"/>
    <property type="match status" value="2"/>
</dbReference>
<dbReference type="SUPFAM" id="SSF49464">
    <property type="entry name" value="Carboxypeptidase regulatory domain-like"/>
    <property type="match status" value="2"/>
</dbReference>
<keyword evidence="3" id="KW-1185">Reference proteome</keyword>
<feature type="chain" id="PRO_5022083826" evidence="1">
    <location>
        <begin position="41"/>
        <end position="1009"/>
    </location>
</feature>
<dbReference type="Gene3D" id="3.40.30.10">
    <property type="entry name" value="Glutaredoxin"/>
    <property type="match status" value="1"/>
</dbReference>
<reference evidence="2 3" key="1">
    <citation type="submission" date="2019-02" db="EMBL/GenBank/DDBJ databases">
        <title>Deep-cultivation of Planctomycetes and their phenomic and genomic characterization uncovers novel biology.</title>
        <authorList>
            <person name="Wiegand S."/>
            <person name="Jogler M."/>
            <person name="Boedeker C."/>
            <person name="Pinto D."/>
            <person name="Vollmers J."/>
            <person name="Rivas-Marin E."/>
            <person name="Kohn T."/>
            <person name="Peeters S.H."/>
            <person name="Heuer A."/>
            <person name="Rast P."/>
            <person name="Oberbeckmann S."/>
            <person name="Bunk B."/>
            <person name="Jeske O."/>
            <person name="Meyerdierks A."/>
            <person name="Storesund J.E."/>
            <person name="Kallscheuer N."/>
            <person name="Luecker S."/>
            <person name="Lage O.M."/>
            <person name="Pohl T."/>
            <person name="Merkel B.J."/>
            <person name="Hornburger P."/>
            <person name="Mueller R.-W."/>
            <person name="Bruemmer F."/>
            <person name="Labrenz M."/>
            <person name="Spormann A.M."/>
            <person name="Op den Camp H."/>
            <person name="Overmann J."/>
            <person name="Amann R."/>
            <person name="Jetten M.S.M."/>
            <person name="Mascher T."/>
            <person name="Medema M.H."/>
            <person name="Devos D.P."/>
            <person name="Kaster A.-K."/>
            <person name="Ovreas L."/>
            <person name="Rohde M."/>
            <person name="Galperin M.Y."/>
            <person name="Jogler C."/>
        </authorList>
    </citation>
    <scope>NUCLEOTIDE SEQUENCE [LARGE SCALE GENOMIC DNA]</scope>
    <source>
        <strain evidence="2 3">HG66A1</strain>
    </source>
</reference>
<accession>A0A517PG44</accession>
<dbReference type="InterPro" id="IPR036249">
    <property type="entry name" value="Thioredoxin-like_sf"/>
</dbReference>